<accession>A0A7D5TMA3</accession>
<feature type="region of interest" description="Disordered" evidence="1">
    <location>
        <begin position="1"/>
        <end position="35"/>
    </location>
</feature>
<dbReference type="RefSeq" id="WP_179908094.1">
    <property type="nucleotide sequence ID" value="NZ_CP058910.1"/>
</dbReference>
<gene>
    <name evidence="2" type="ORF">HZS55_13030</name>
</gene>
<sequence length="89" mass="10006">MTDDSDTPDPSATDGEETDEDESTENNRTRVKLQSHGLEVEVESQDASFDEVAEFASDQHQKIRRDALIGEYQQLEERNLHSALLGGDR</sequence>
<dbReference type="KEGG" id="hrr:HZS55_13030"/>
<name>A0A7D5TMA3_9EURY</name>
<organism evidence="2 3">
    <name type="scientific">Halosimplex rubrum</name>
    <dbReference type="NCBI Taxonomy" id="869889"/>
    <lineage>
        <taxon>Archaea</taxon>
        <taxon>Methanobacteriati</taxon>
        <taxon>Methanobacteriota</taxon>
        <taxon>Stenosarchaea group</taxon>
        <taxon>Halobacteria</taxon>
        <taxon>Halobacteriales</taxon>
        <taxon>Haloarculaceae</taxon>
        <taxon>Halosimplex</taxon>
    </lineage>
</organism>
<dbReference type="EMBL" id="CP058910">
    <property type="protein sequence ID" value="QLH78172.1"/>
    <property type="molecule type" value="Genomic_DNA"/>
</dbReference>
<evidence type="ECO:0000256" key="1">
    <source>
        <dbReference type="SAM" id="MobiDB-lite"/>
    </source>
</evidence>
<proteinExistence type="predicted"/>
<protein>
    <submittedName>
        <fullName evidence="2">Uncharacterized protein</fullName>
    </submittedName>
</protein>
<evidence type="ECO:0000313" key="2">
    <source>
        <dbReference type="EMBL" id="QLH78172.1"/>
    </source>
</evidence>
<evidence type="ECO:0000313" key="3">
    <source>
        <dbReference type="Proteomes" id="UP000509667"/>
    </source>
</evidence>
<dbReference type="AlphaFoldDB" id="A0A7D5TMA3"/>
<feature type="compositionally biased region" description="Acidic residues" evidence="1">
    <location>
        <begin position="14"/>
        <end position="24"/>
    </location>
</feature>
<reference evidence="2 3" key="1">
    <citation type="submission" date="2020-07" db="EMBL/GenBank/DDBJ databases">
        <title>Halosimplex pelagicum sp. nov. and Halosimplex rubrum sp. nov., isolated from salted brown alga Laminaria, and emended description of the genus Halosimplex.</title>
        <authorList>
            <person name="Cui H."/>
        </authorList>
    </citation>
    <scope>NUCLEOTIDE SEQUENCE [LARGE SCALE GENOMIC DNA]</scope>
    <source>
        <strain evidence="2 3">R27</strain>
    </source>
</reference>
<keyword evidence="3" id="KW-1185">Reference proteome</keyword>
<dbReference type="Proteomes" id="UP000509667">
    <property type="component" value="Chromosome"/>
</dbReference>
<dbReference type="GeneID" id="56078803"/>